<dbReference type="Proteomes" id="UP000054560">
    <property type="component" value="Unassembled WGS sequence"/>
</dbReference>
<protein>
    <submittedName>
        <fullName evidence="2">Chalcone-flavanone isomerase</fullName>
    </submittedName>
</protein>
<dbReference type="GeneID" id="25905836"/>
<accession>A0A0L0G0L4</accession>
<keyword evidence="3" id="KW-1185">Reference proteome</keyword>
<proteinExistence type="predicted"/>
<evidence type="ECO:0000313" key="2">
    <source>
        <dbReference type="EMBL" id="KNC82381.1"/>
    </source>
</evidence>
<dbReference type="InterPro" id="IPR016087">
    <property type="entry name" value="Chalcone_isomerase"/>
</dbReference>
<gene>
    <name evidence="2" type="ORF">SARC_05332</name>
</gene>
<dbReference type="SUPFAM" id="SSF54626">
    <property type="entry name" value="Chalcone isomerase"/>
    <property type="match status" value="1"/>
</dbReference>
<reference evidence="2 3" key="1">
    <citation type="submission" date="2011-02" db="EMBL/GenBank/DDBJ databases">
        <title>The Genome Sequence of Sphaeroforma arctica JP610.</title>
        <authorList>
            <consortium name="The Broad Institute Genome Sequencing Platform"/>
            <person name="Russ C."/>
            <person name="Cuomo C."/>
            <person name="Young S.K."/>
            <person name="Zeng Q."/>
            <person name="Gargeya S."/>
            <person name="Alvarado L."/>
            <person name="Berlin A."/>
            <person name="Chapman S.B."/>
            <person name="Chen Z."/>
            <person name="Freedman E."/>
            <person name="Gellesch M."/>
            <person name="Goldberg J."/>
            <person name="Griggs A."/>
            <person name="Gujja S."/>
            <person name="Heilman E."/>
            <person name="Heiman D."/>
            <person name="Howarth C."/>
            <person name="Mehta T."/>
            <person name="Neiman D."/>
            <person name="Pearson M."/>
            <person name="Roberts A."/>
            <person name="Saif S."/>
            <person name="Shea T."/>
            <person name="Shenoy N."/>
            <person name="Sisk P."/>
            <person name="Stolte C."/>
            <person name="Sykes S."/>
            <person name="White J."/>
            <person name="Yandava C."/>
            <person name="Burger G."/>
            <person name="Gray M.W."/>
            <person name="Holland P.W.H."/>
            <person name="King N."/>
            <person name="Lang F.B.F."/>
            <person name="Roger A.J."/>
            <person name="Ruiz-Trillo I."/>
            <person name="Haas B."/>
            <person name="Nusbaum C."/>
            <person name="Birren B."/>
        </authorList>
    </citation>
    <scope>NUCLEOTIDE SEQUENCE [LARGE SCALE GENOMIC DNA]</scope>
    <source>
        <strain evidence="2 3">JP610</strain>
    </source>
</reference>
<dbReference type="OrthoDB" id="185304at2759"/>
<name>A0A0L0G0L4_9EUKA</name>
<keyword evidence="2" id="KW-0413">Isomerase</keyword>
<sequence length="190" mass="21394">MPMTDPKTGKMFKDELDGYKLSGCGPRQKKIFFVNVNVYAVGLYLDSAEVSEAFSDMKGKKLKDFQMENFYTKFCKAKINKKVAMIIARNLTPAQLSGGLAEGLKPRSKDKANVDKLEDMLKDETFNDDCRVTFTVSKEGVFTLQVDDKKWDPWDCPDLCNAITGVFFDHNCISPEARNGMMTNMPSLVV</sequence>
<dbReference type="RefSeq" id="XP_014156283.1">
    <property type="nucleotide sequence ID" value="XM_014300808.1"/>
</dbReference>
<dbReference type="InterPro" id="IPR036298">
    <property type="entry name" value="Chalcone_isomerase_sf"/>
</dbReference>
<evidence type="ECO:0000259" key="1">
    <source>
        <dbReference type="Pfam" id="PF02431"/>
    </source>
</evidence>
<dbReference type="Gene3D" id="3.50.70.10">
    <property type="match status" value="1"/>
</dbReference>
<dbReference type="Pfam" id="PF02431">
    <property type="entry name" value="Chalcone"/>
    <property type="match status" value="1"/>
</dbReference>
<evidence type="ECO:0000313" key="3">
    <source>
        <dbReference type="Proteomes" id="UP000054560"/>
    </source>
</evidence>
<dbReference type="Gene3D" id="1.10.890.20">
    <property type="match status" value="1"/>
</dbReference>
<dbReference type="PANTHER" id="PTHR47698:SF2">
    <property type="entry name" value="FATTY-ACID-BINDING PROTEIN 3, CHLOROPLASTIC"/>
    <property type="match status" value="1"/>
</dbReference>
<feature type="domain" description="Chalcone isomerase" evidence="1">
    <location>
        <begin position="19"/>
        <end position="185"/>
    </location>
</feature>
<dbReference type="GO" id="GO:0016872">
    <property type="term" value="F:intramolecular lyase activity"/>
    <property type="evidence" value="ECO:0007669"/>
    <property type="project" value="InterPro"/>
</dbReference>
<dbReference type="PANTHER" id="PTHR47698">
    <property type="entry name" value="FATTY-ACID-BINDING PROTEIN 3, CHLOROPLASTIC"/>
    <property type="match status" value="1"/>
</dbReference>
<dbReference type="AlphaFoldDB" id="A0A0L0G0L4"/>
<organism evidence="2 3">
    <name type="scientific">Sphaeroforma arctica JP610</name>
    <dbReference type="NCBI Taxonomy" id="667725"/>
    <lineage>
        <taxon>Eukaryota</taxon>
        <taxon>Ichthyosporea</taxon>
        <taxon>Ichthyophonida</taxon>
        <taxon>Sphaeroforma</taxon>
    </lineage>
</organism>
<dbReference type="EMBL" id="KQ241932">
    <property type="protein sequence ID" value="KNC82381.1"/>
    <property type="molecule type" value="Genomic_DNA"/>
</dbReference>
<dbReference type="InterPro" id="IPR016088">
    <property type="entry name" value="Chalcone_isomerase_3-sand"/>
</dbReference>
<dbReference type="InterPro" id="IPR016089">
    <property type="entry name" value="Chalcone_isomerase_bundle_sf"/>
</dbReference>